<evidence type="ECO:0000256" key="1">
    <source>
        <dbReference type="SAM" id="MobiDB-lite"/>
    </source>
</evidence>
<dbReference type="EMBL" id="CADCTU010000660">
    <property type="protein sequence ID" value="CAA9342331.1"/>
    <property type="molecule type" value="Genomic_DNA"/>
</dbReference>
<feature type="compositionally biased region" description="Low complexity" evidence="1">
    <location>
        <begin position="67"/>
        <end position="78"/>
    </location>
</feature>
<gene>
    <name evidence="2" type="ORF">AVDCRST_MAG11-3039</name>
</gene>
<feature type="compositionally biased region" description="Basic residues" evidence="1">
    <location>
        <begin position="79"/>
        <end position="99"/>
    </location>
</feature>
<feature type="compositionally biased region" description="Low complexity" evidence="1">
    <location>
        <begin position="13"/>
        <end position="30"/>
    </location>
</feature>
<feature type="region of interest" description="Disordered" evidence="1">
    <location>
        <begin position="1"/>
        <end position="151"/>
    </location>
</feature>
<name>A0A6J4LVB7_9BACT</name>
<organism evidence="2">
    <name type="scientific">uncultured Gemmatimonadaceae bacterium</name>
    <dbReference type="NCBI Taxonomy" id="246130"/>
    <lineage>
        <taxon>Bacteria</taxon>
        <taxon>Pseudomonadati</taxon>
        <taxon>Gemmatimonadota</taxon>
        <taxon>Gemmatimonadia</taxon>
        <taxon>Gemmatimonadales</taxon>
        <taxon>Gemmatimonadaceae</taxon>
        <taxon>environmental samples</taxon>
    </lineage>
</organism>
<dbReference type="AlphaFoldDB" id="A0A6J4LVB7"/>
<evidence type="ECO:0000313" key="2">
    <source>
        <dbReference type="EMBL" id="CAA9342331.1"/>
    </source>
</evidence>
<feature type="compositionally biased region" description="Basic residues" evidence="1">
    <location>
        <begin position="1"/>
        <end position="12"/>
    </location>
</feature>
<protein>
    <submittedName>
        <fullName evidence="2">Acetyltransferase</fullName>
    </submittedName>
</protein>
<proteinExistence type="predicted"/>
<feature type="compositionally biased region" description="Basic and acidic residues" evidence="1">
    <location>
        <begin position="113"/>
        <end position="124"/>
    </location>
</feature>
<reference evidence="2" key="1">
    <citation type="submission" date="2020-02" db="EMBL/GenBank/DDBJ databases">
        <authorList>
            <person name="Meier V. D."/>
        </authorList>
    </citation>
    <scope>NUCLEOTIDE SEQUENCE</scope>
    <source>
        <strain evidence="2">AVDCRST_MAG11</strain>
    </source>
</reference>
<sequence>GHGPRRPTRRAAPRGLGTPLRRLRRVLQGGADAGDARAGLELGPRPGARGRSAGGRSSGGRPRRGARPLPRLRPAALGFHRRLPRRPVRGPRLPRRARGGRADRADRRHRPRARLERGALDHGGRQLPRPRRLRPAGAADHVDHLRHQARL</sequence>
<keyword evidence="2" id="KW-0808">Transferase</keyword>
<feature type="compositionally biased region" description="Low complexity" evidence="1">
    <location>
        <begin position="36"/>
        <end position="51"/>
    </location>
</feature>
<accession>A0A6J4LVB7</accession>
<dbReference type="GO" id="GO:0016740">
    <property type="term" value="F:transferase activity"/>
    <property type="evidence" value="ECO:0007669"/>
    <property type="project" value="UniProtKB-KW"/>
</dbReference>
<feature type="compositionally biased region" description="Basic and acidic residues" evidence="1">
    <location>
        <begin position="140"/>
        <end position="151"/>
    </location>
</feature>
<feature type="non-terminal residue" evidence="2">
    <location>
        <position position="151"/>
    </location>
</feature>
<feature type="non-terminal residue" evidence="2">
    <location>
        <position position="1"/>
    </location>
</feature>